<keyword evidence="2" id="KW-1185">Reference proteome</keyword>
<comment type="caution">
    <text evidence="1">The sequence shown here is derived from an EMBL/GenBank/DDBJ whole genome shotgun (WGS) entry which is preliminary data.</text>
</comment>
<protein>
    <submittedName>
        <fullName evidence="1">Uncharacterized protein</fullName>
    </submittedName>
</protein>
<evidence type="ECO:0000313" key="1">
    <source>
        <dbReference type="EMBL" id="OWK34741.1"/>
    </source>
</evidence>
<dbReference type="EMBL" id="NIDE01000019">
    <property type="protein sequence ID" value="OWK34741.1"/>
    <property type="molecule type" value="Genomic_DNA"/>
</dbReference>
<sequence length="57" mass="6536">MPSNHGRGHGRSSLSFVLLGPADFRRRRCATFQRFRETCRCAAVGVPILRPRHQFPQ</sequence>
<dbReference type="AlphaFoldDB" id="A0A225CZG9"/>
<proteinExistence type="predicted"/>
<name>A0A225CZG9_9BACT</name>
<evidence type="ECO:0000313" key="2">
    <source>
        <dbReference type="Proteomes" id="UP000214646"/>
    </source>
</evidence>
<gene>
    <name evidence="1" type="ORF">FRUB_09583</name>
</gene>
<reference evidence="2" key="1">
    <citation type="submission" date="2017-06" db="EMBL/GenBank/DDBJ databases">
        <title>Genome analysis of Fimbriiglobus ruber SP5, the first member of the order Planctomycetales with confirmed chitinolytic capability.</title>
        <authorList>
            <person name="Ravin N.V."/>
            <person name="Rakitin A.L."/>
            <person name="Ivanova A.A."/>
            <person name="Beletsky A.V."/>
            <person name="Kulichevskaya I.S."/>
            <person name="Mardanov A.V."/>
            <person name="Dedysh S.N."/>
        </authorList>
    </citation>
    <scope>NUCLEOTIDE SEQUENCE [LARGE SCALE GENOMIC DNA]</scope>
    <source>
        <strain evidence="2">SP5</strain>
    </source>
</reference>
<organism evidence="1 2">
    <name type="scientific">Fimbriiglobus ruber</name>
    <dbReference type="NCBI Taxonomy" id="1908690"/>
    <lineage>
        <taxon>Bacteria</taxon>
        <taxon>Pseudomonadati</taxon>
        <taxon>Planctomycetota</taxon>
        <taxon>Planctomycetia</taxon>
        <taxon>Gemmatales</taxon>
        <taxon>Gemmataceae</taxon>
        <taxon>Fimbriiglobus</taxon>
    </lineage>
</organism>
<dbReference type="Proteomes" id="UP000214646">
    <property type="component" value="Unassembled WGS sequence"/>
</dbReference>
<accession>A0A225CZG9</accession>